<dbReference type="SUPFAM" id="SSF48403">
    <property type="entry name" value="Ankyrin repeat"/>
    <property type="match status" value="1"/>
</dbReference>
<evidence type="ECO:0000256" key="1">
    <source>
        <dbReference type="ARBA" id="ARBA00022737"/>
    </source>
</evidence>
<dbReference type="InterPro" id="IPR036770">
    <property type="entry name" value="Ankyrin_rpt-contain_sf"/>
</dbReference>
<organism evidence="3 4">
    <name type="scientific">Arthrobotrys conoides</name>
    <dbReference type="NCBI Taxonomy" id="74498"/>
    <lineage>
        <taxon>Eukaryota</taxon>
        <taxon>Fungi</taxon>
        <taxon>Dikarya</taxon>
        <taxon>Ascomycota</taxon>
        <taxon>Pezizomycotina</taxon>
        <taxon>Orbiliomycetes</taxon>
        <taxon>Orbiliales</taxon>
        <taxon>Orbiliaceae</taxon>
        <taxon>Arthrobotrys</taxon>
    </lineage>
</organism>
<dbReference type="PANTHER" id="PTHR24166">
    <property type="entry name" value="ROLLING PEBBLES, ISOFORM B"/>
    <property type="match status" value="1"/>
</dbReference>
<dbReference type="InterPro" id="IPR002110">
    <property type="entry name" value="Ankyrin_rpt"/>
</dbReference>
<evidence type="ECO:0000313" key="3">
    <source>
        <dbReference type="EMBL" id="KAK6515160.1"/>
    </source>
</evidence>
<name>A0AAN8RY41_9PEZI</name>
<comment type="caution">
    <text evidence="3">The sequence shown here is derived from an EMBL/GenBank/DDBJ whole genome shotgun (WGS) entry which is preliminary data.</text>
</comment>
<reference evidence="3 4" key="1">
    <citation type="submission" date="2019-10" db="EMBL/GenBank/DDBJ databases">
        <authorList>
            <person name="Palmer J.M."/>
        </authorList>
    </citation>
    <scope>NUCLEOTIDE SEQUENCE [LARGE SCALE GENOMIC DNA]</scope>
    <source>
        <strain evidence="3 4">TWF506</strain>
    </source>
</reference>
<accession>A0AAN8RY41</accession>
<evidence type="ECO:0008006" key="5">
    <source>
        <dbReference type="Google" id="ProtNLM"/>
    </source>
</evidence>
<sequence length="144" mass="16226">MMEAVETGHENIVKLLVNSRARDNDEQSISRCFETMLSFAVEEGHKGIVKLLLEKVDANSIDPEGYPVLWTAIKRGKQGIIKLIIEKGAHLGLDLLLTALRLDEDMFRLLLDMGANFEDEDEYGETLLSNAIRDGYGSTHMVRY</sequence>
<keyword evidence="4" id="KW-1185">Reference proteome</keyword>
<keyword evidence="1" id="KW-0677">Repeat</keyword>
<dbReference type="Proteomes" id="UP001307849">
    <property type="component" value="Unassembled WGS sequence"/>
</dbReference>
<evidence type="ECO:0000313" key="4">
    <source>
        <dbReference type="Proteomes" id="UP001307849"/>
    </source>
</evidence>
<dbReference type="InterPro" id="IPR050889">
    <property type="entry name" value="Dendritic_Spine_Reg/Scaffold"/>
</dbReference>
<dbReference type="EMBL" id="JAVHJM010000004">
    <property type="protein sequence ID" value="KAK6515160.1"/>
    <property type="molecule type" value="Genomic_DNA"/>
</dbReference>
<dbReference type="AlphaFoldDB" id="A0AAN8RY41"/>
<protein>
    <recommendedName>
        <fullName evidence="5">Ankyrin</fullName>
    </recommendedName>
</protein>
<dbReference type="Gene3D" id="1.25.40.20">
    <property type="entry name" value="Ankyrin repeat-containing domain"/>
    <property type="match status" value="2"/>
</dbReference>
<dbReference type="PANTHER" id="PTHR24166:SF48">
    <property type="entry name" value="PROTEIN VAPYRIN"/>
    <property type="match status" value="1"/>
</dbReference>
<proteinExistence type="predicted"/>
<gene>
    <name evidence="3" type="ORF">TWF506_007505</name>
</gene>
<keyword evidence="2" id="KW-0040">ANK repeat</keyword>
<evidence type="ECO:0000256" key="2">
    <source>
        <dbReference type="ARBA" id="ARBA00023043"/>
    </source>
</evidence>
<dbReference type="Pfam" id="PF12796">
    <property type="entry name" value="Ank_2"/>
    <property type="match status" value="1"/>
</dbReference>